<dbReference type="AlphaFoldDB" id="A0AA90UXM3"/>
<evidence type="ECO:0000313" key="1">
    <source>
        <dbReference type="EMBL" id="MQN84053.1"/>
    </source>
</evidence>
<name>A0AA90UXM3_9BACT</name>
<comment type="caution">
    <text evidence="1">The sequence shown here is derived from an EMBL/GenBank/DDBJ whole genome shotgun (WGS) entry which is preliminary data.</text>
</comment>
<accession>A0AA90UXM3</accession>
<dbReference type="Proteomes" id="UP000421408">
    <property type="component" value="Unassembled WGS sequence"/>
</dbReference>
<gene>
    <name evidence="1" type="ORF">F7D74_08710</name>
</gene>
<dbReference type="EMBL" id="VZCC01000057">
    <property type="protein sequence ID" value="MQN84053.1"/>
    <property type="molecule type" value="Genomic_DNA"/>
</dbReference>
<protein>
    <submittedName>
        <fullName evidence="1">Uncharacterized protein</fullName>
    </submittedName>
</protein>
<evidence type="ECO:0000313" key="2">
    <source>
        <dbReference type="Proteomes" id="UP000421408"/>
    </source>
</evidence>
<sequence>MGNGNHQSGLKAQRLLAQGSALGIIAASKAPCKGCVQIYFFKTFSPKSLPVSKRNRNFVVWYIAT</sequence>
<organism evidence="1 2">
    <name type="scientific">Segatella copri</name>
    <dbReference type="NCBI Taxonomy" id="165179"/>
    <lineage>
        <taxon>Bacteria</taxon>
        <taxon>Pseudomonadati</taxon>
        <taxon>Bacteroidota</taxon>
        <taxon>Bacteroidia</taxon>
        <taxon>Bacteroidales</taxon>
        <taxon>Prevotellaceae</taxon>
        <taxon>Segatella</taxon>
    </lineage>
</organism>
<reference evidence="2" key="1">
    <citation type="submission" date="2019-09" db="EMBL/GenBank/DDBJ databases">
        <title>Distinct polysaccharide growth profiles of human intestinal Prevotella copri isolates.</title>
        <authorList>
            <person name="Fehlner-Peach H."/>
            <person name="Magnabosco C."/>
            <person name="Raghavan V."/>
            <person name="Scher J.U."/>
            <person name="Tett A."/>
            <person name="Cox L.M."/>
            <person name="Gottsegen C."/>
            <person name="Watters A."/>
            <person name="Wiltshire- Gordon J.D."/>
            <person name="Segata N."/>
            <person name="Bonneau R."/>
            <person name="Littman D.R."/>
        </authorList>
    </citation>
    <scope>NUCLEOTIDE SEQUENCE [LARGE SCALE GENOMIC DNA]</scope>
    <source>
        <strain evidence="2">iAA108</strain>
    </source>
</reference>
<proteinExistence type="predicted"/>